<protein>
    <recommendedName>
        <fullName evidence="4">DUF4440 domain-containing protein</fullName>
    </recommendedName>
</protein>
<gene>
    <name evidence="2" type="ORF">RQP53_24090</name>
</gene>
<evidence type="ECO:0000313" key="2">
    <source>
        <dbReference type="EMBL" id="MDT9002384.1"/>
    </source>
</evidence>
<keyword evidence="3" id="KW-1185">Reference proteome</keyword>
<dbReference type="EMBL" id="JAVXZY010000015">
    <property type="protein sequence ID" value="MDT9002384.1"/>
    <property type="molecule type" value="Genomic_DNA"/>
</dbReference>
<reference evidence="2" key="1">
    <citation type="submission" date="2023-09" db="EMBL/GenBank/DDBJ databases">
        <title>Paucibacter sp. APW11 Genome sequencing and assembly.</title>
        <authorList>
            <person name="Kim I."/>
        </authorList>
    </citation>
    <scope>NUCLEOTIDE SEQUENCE</scope>
    <source>
        <strain evidence="2">APW11</strain>
    </source>
</reference>
<dbReference type="Proteomes" id="UP001246372">
    <property type="component" value="Unassembled WGS sequence"/>
</dbReference>
<accession>A0ABU3PIV6</accession>
<evidence type="ECO:0000256" key="1">
    <source>
        <dbReference type="SAM" id="MobiDB-lite"/>
    </source>
</evidence>
<dbReference type="SUPFAM" id="SSF54427">
    <property type="entry name" value="NTF2-like"/>
    <property type="match status" value="1"/>
</dbReference>
<proteinExistence type="predicted"/>
<dbReference type="RefSeq" id="WP_315653281.1">
    <property type="nucleotide sequence ID" value="NZ_JAVXZY010000015.1"/>
</dbReference>
<evidence type="ECO:0008006" key="4">
    <source>
        <dbReference type="Google" id="ProtNLM"/>
    </source>
</evidence>
<organism evidence="2 3">
    <name type="scientific">Roseateles aquae</name>
    <dbReference type="NCBI Taxonomy" id="3077235"/>
    <lineage>
        <taxon>Bacteria</taxon>
        <taxon>Pseudomonadati</taxon>
        <taxon>Pseudomonadota</taxon>
        <taxon>Betaproteobacteria</taxon>
        <taxon>Burkholderiales</taxon>
        <taxon>Sphaerotilaceae</taxon>
        <taxon>Roseateles</taxon>
    </lineage>
</organism>
<evidence type="ECO:0000313" key="3">
    <source>
        <dbReference type="Proteomes" id="UP001246372"/>
    </source>
</evidence>
<sequence length="201" mass="21735">MRPIEKKVSAQSCKADSATSGRDSLRGGLLRARLATAGLALLGALMQGCASHSPTVTTAVTAPVAVECAEGVNEAISEEIGKRHRKLLHALNAGNIDEALTIYAPSAIVLAPSREQHAYRGQAWVRLYLQEQLIAHGARFATEDLFNGIASHCGIEVYGGQYRLTLDGVTQMRPYLIVWRHINSEWMVIAQHVDLGLPAAR</sequence>
<feature type="region of interest" description="Disordered" evidence="1">
    <location>
        <begin position="1"/>
        <end position="24"/>
    </location>
</feature>
<name>A0ABU3PIV6_9BURK</name>
<feature type="compositionally biased region" description="Polar residues" evidence="1">
    <location>
        <begin position="9"/>
        <end position="22"/>
    </location>
</feature>
<dbReference type="InterPro" id="IPR032710">
    <property type="entry name" value="NTF2-like_dom_sf"/>
</dbReference>
<comment type="caution">
    <text evidence="2">The sequence shown here is derived from an EMBL/GenBank/DDBJ whole genome shotgun (WGS) entry which is preliminary data.</text>
</comment>
<dbReference type="Gene3D" id="3.10.450.50">
    <property type="match status" value="1"/>
</dbReference>